<feature type="domain" description="Peptidase S26" evidence="6">
    <location>
        <begin position="9"/>
        <end position="94"/>
    </location>
</feature>
<dbReference type="EC" id="3.4.21.89" evidence="3 5"/>
<dbReference type="InterPro" id="IPR019757">
    <property type="entry name" value="Pept_S26A_signal_pept_1_Lys-AS"/>
</dbReference>
<dbReference type="PANTHER" id="PTHR43390:SF1">
    <property type="entry name" value="CHLOROPLAST PROCESSING PEPTIDASE"/>
    <property type="match status" value="1"/>
</dbReference>
<protein>
    <recommendedName>
        <fullName evidence="3 5">Signal peptidase I</fullName>
        <ecNumber evidence="3 5">3.4.21.89</ecNumber>
    </recommendedName>
</protein>
<evidence type="ECO:0000256" key="5">
    <source>
        <dbReference type="RuleBase" id="RU362042"/>
    </source>
</evidence>
<dbReference type="CDD" id="cd06530">
    <property type="entry name" value="S26_SPase_I"/>
    <property type="match status" value="1"/>
</dbReference>
<evidence type="ECO:0000259" key="6">
    <source>
        <dbReference type="Pfam" id="PF10502"/>
    </source>
</evidence>
<dbReference type="InterPro" id="IPR019533">
    <property type="entry name" value="Peptidase_S26"/>
</dbReference>
<dbReference type="AlphaFoldDB" id="A0A2H0NHM2"/>
<evidence type="ECO:0000313" key="7">
    <source>
        <dbReference type="EMBL" id="PIR08394.1"/>
    </source>
</evidence>
<dbReference type="PRINTS" id="PR00727">
    <property type="entry name" value="LEADERPTASE"/>
</dbReference>
<dbReference type="GO" id="GO:0006465">
    <property type="term" value="P:signal peptide processing"/>
    <property type="evidence" value="ECO:0007669"/>
    <property type="project" value="InterPro"/>
</dbReference>
<organism evidence="7 8">
    <name type="scientific">Candidatus Gottesmanbacteria bacterium CG11_big_fil_rev_8_21_14_0_20_37_11</name>
    <dbReference type="NCBI Taxonomy" id="1974575"/>
    <lineage>
        <taxon>Bacteria</taxon>
        <taxon>Candidatus Gottesmaniibacteriota</taxon>
    </lineage>
</organism>
<evidence type="ECO:0000256" key="1">
    <source>
        <dbReference type="ARBA" id="ARBA00000677"/>
    </source>
</evidence>
<dbReference type="InterPro" id="IPR000223">
    <property type="entry name" value="Pept_S26A_signal_pept_1"/>
</dbReference>
<dbReference type="NCBIfam" id="TIGR02227">
    <property type="entry name" value="sigpep_I_bact"/>
    <property type="match status" value="1"/>
</dbReference>
<dbReference type="PROSITE" id="PS00760">
    <property type="entry name" value="SPASE_I_2"/>
    <property type="match status" value="1"/>
</dbReference>
<proteinExistence type="inferred from homology"/>
<evidence type="ECO:0000256" key="4">
    <source>
        <dbReference type="ARBA" id="ARBA00022801"/>
    </source>
</evidence>
<dbReference type="InterPro" id="IPR036286">
    <property type="entry name" value="LexA/Signal_pep-like_sf"/>
</dbReference>
<keyword evidence="4 5" id="KW-0378">Hydrolase</keyword>
<comment type="similarity">
    <text evidence="2 5">Belongs to the peptidase S26 family.</text>
</comment>
<evidence type="ECO:0000313" key="8">
    <source>
        <dbReference type="Proteomes" id="UP000230707"/>
    </source>
</evidence>
<gene>
    <name evidence="7" type="primary">lepB</name>
    <name evidence="7" type="ORF">COV53_03260</name>
</gene>
<dbReference type="GO" id="GO:0009003">
    <property type="term" value="F:signal peptidase activity"/>
    <property type="evidence" value="ECO:0007669"/>
    <property type="project" value="UniProtKB-EC"/>
</dbReference>
<name>A0A2H0NHM2_9BACT</name>
<dbReference type="Gene3D" id="2.10.109.10">
    <property type="entry name" value="Umud Fragment, subunit A"/>
    <property type="match status" value="1"/>
</dbReference>
<comment type="caution">
    <text evidence="7">The sequence shown here is derived from an EMBL/GenBank/DDBJ whole genome shotgun (WGS) entry which is preliminary data.</text>
</comment>
<reference evidence="7 8" key="1">
    <citation type="submission" date="2017-09" db="EMBL/GenBank/DDBJ databases">
        <title>Depth-based differentiation of microbial function through sediment-hosted aquifers and enrichment of novel symbionts in the deep terrestrial subsurface.</title>
        <authorList>
            <person name="Probst A.J."/>
            <person name="Ladd B."/>
            <person name="Jarett J.K."/>
            <person name="Geller-Mcgrath D.E."/>
            <person name="Sieber C.M."/>
            <person name="Emerson J.B."/>
            <person name="Anantharaman K."/>
            <person name="Thomas B.C."/>
            <person name="Malmstrom R."/>
            <person name="Stieglmeier M."/>
            <person name="Klingl A."/>
            <person name="Woyke T."/>
            <person name="Ryan C.M."/>
            <person name="Banfield J.F."/>
        </authorList>
    </citation>
    <scope>NUCLEOTIDE SEQUENCE [LARGE SCALE GENOMIC DNA]</scope>
    <source>
        <strain evidence="7">CG11_big_fil_rev_8_21_14_0_20_37_11</strain>
    </source>
</reference>
<dbReference type="EMBL" id="PCWS01000075">
    <property type="protein sequence ID" value="PIR08394.1"/>
    <property type="molecule type" value="Genomic_DNA"/>
</dbReference>
<keyword evidence="5" id="KW-0645">Protease</keyword>
<comment type="subcellular location">
    <subcellularLocation>
        <location evidence="5">Membrane</location>
        <topology evidence="5">Single-pass type II membrane protein</topology>
    </subcellularLocation>
</comment>
<comment type="catalytic activity">
    <reaction evidence="1 5">
        <text>Cleavage of hydrophobic, N-terminal signal or leader sequences from secreted and periplasmic proteins.</text>
        <dbReference type="EC" id="3.4.21.89"/>
    </reaction>
</comment>
<dbReference type="PANTHER" id="PTHR43390">
    <property type="entry name" value="SIGNAL PEPTIDASE I"/>
    <property type="match status" value="1"/>
</dbReference>
<evidence type="ECO:0000256" key="3">
    <source>
        <dbReference type="ARBA" id="ARBA00013208"/>
    </source>
</evidence>
<sequence length="95" mass="10950">MRPVSLREIKRIIGLPGEKIQIKDGEVYINGNILSEPYILEKGNTKLYTETIMKEGQTIDISQDQYFVMGDNRKNSSDSRDWGFLKKENIIGKLE</sequence>
<dbReference type="InterPro" id="IPR019758">
    <property type="entry name" value="Pept_S26A_signal_pept_1_CS"/>
</dbReference>
<dbReference type="GO" id="GO:0004252">
    <property type="term" value="F:serine-type endopeptidase activity"/>
    <property type="evidence" value="ECO:0007669"/>
    <property type="project" value="InterPro"/>
</dbReference>
<dbReference type="PROSITE" id="PS00761">
    <property type="entry name" value="SPASE_I_3"/>
    <property type="match status" value="1"/>
</dbReference>
<dbReference type="GO" id="GO:0016020">
    <property type="term" value="C:membrane"/>
    <property type="evidence" value="ECO:0007669"/>
    <property type="project" value="UniProtKB-SubCell"/>
</dbReference>
<evidence type="ECO:0000256" key="2">
    <source>
        <dbReference type="ARBA" id="ARBA00009370"/>
    </source>
</evidence>
<dbReference type="SUPFAM" id="SSF51306">
    <property type="entry name" value="LexA/Signal peptidase"/>
    <property type="match status" value="1"/>
</dbReference>
<accession>A0A2H0NHM2</accession>
<dbReference type="Proteomes" id="UP000230707">
    <property type="component" value="Unassembled WGS sequence"/>
</dbReference>
<dbReference type="Pfam" id="PF10502">
    <property type="entry name" value="Peptidase_S26"/>
    <property type="match status" value="1"/>
</dbReference>